<keyword evidence="2 6" id="KW-0238">DNA-binding</keyword>
<keyword evidence="7" id="KW-1185">Reference proteome</keyword>
<dbReference type="Gene3D" id="3.30.450.40">
    <property type="match status" value="2"/>
</dbReference>
<gene>
    <name evidence="6" type="ORF">J2T10_002829</name>
</gene>
<comment type="caution">
    <text evidence="6">The sequence shown here is derived from an EMBL/GenBank/DDBJ whole genome shotgun (WGS) entry which is preliminary data.</text>
</comment>
<evidence type="ECO:0000259" key="5">
    <source>
        <dbReference type="PROSITE" id="PS51078"/>
    </source>
</evidence>
<dbReference type="Pfam" id="PF09339">
    <property type="entry name" value="HTH_IclR"/>
    <property type="match status" value="1"/>
</dbReference>
<dbReference type="Pfam" id="PF01614">
    <property type="entry name" value="IclR_C"/>
    <property type="match status" value="1"/>
</dbReference>
<dbReference type="Proteomes" id="UP001244563">
    <property type="component" value="Unassembled WGS sequence"/>
</dbReference>
<feature type="domain" description="IclR-ED" evidence="5">
    <location>
        <begin position="63"/>
        <end position="220"/>
    </location>
</feature>
<evidence type="ECO:0000256" key="2">
    <source>
        <dbReference type="ARBA" id="ARBA00023125"/>
    </source>
</evidence>
<dbReference type="PANTHER" id="PTHR30136">
    <property type="entry name" value="HELIX-TURN-HELIX TRANSCRIPTIONAL REGULATOR, ICLR FAMILY"/>
    <property type="match status" value="1"/>
</dbReference>
<dbReference type="InterPro" id="IPR005471">
    <property type="entry name" value="Tscrpt_reg_IclR_N"/>
</dbReference>
<dbReference type="PROSITE" id="PS51077">
    <property type="entry name" value="HTH_ICLR"/>
    <property type="match status" value="1"/>
</dbReference>
<dbReference type="EMBL" id="JAUSSW010000007">
    <property type="protein sequence ID" value="MDQ0103172.1"/>
    <property type="molecule type" value="Genomic_DNA"/>
</dbReference>
<dbReference type="Gene3D" id="1.10.10.10">
    <property type="entry name" value="Winged helix-like DNA-binding domain superfamily/Winged helix DNA-binding domain"/>
    <property type="match status" value="1"/>
</dbReference>
<dbReference type="PANTHER" id="PTHR30136:SF39">
    <property type="entry name" value="TRANSCRIPTIONAL REGULATORY PROTEIN"/>
    <property type="match status" value="1"/>
</dbReference>
<evidence type="ECO:0000256" key="3">
    <source>
        <dbReference type="ARBA" id="ARBA00023163"/>
    </source>
</evidence>
<dbReference type="SUPFAM" id="SSF55781">
    <property type="entry name" value="GAF domain-like"/>
    <property type="match status" value="1"/>
</dbReference>
<protein>
    <submittedName>
        <fullName evidence="6">DNA-binding IclR family transcriptional regulator</fullName>
    </submittedName>
</protein>
<evidence type="ECO:0000259" key="4">
    <source>
        <dbReference type="PROSITE" id="PS51077"/>
    </source>
</evidence>
<dbReference type="InterPro" id="IPR036390">
    <property type="entry name" value="WH_DNA-bd_sf"/>
</dbReference>
<sequence>MPSSETNGSNRTLERAAAILDAVGRSAVSASELARQTGLSVSTTHRLALQMVDYGFLRRTDGGAFRLGDRFVRSALENAGLPVLRELRDQTGETAQLWVKRGDERVCLLSADSQHELRAILPIGARLPLPQGSSGRLLAADEETLTELAEVGWIESVGIRTPGLGSISAPVQTEEGIIAAVCLAMPLARVVKSPGQDYGDQVISAALTIADAVERRRQTL</sequence>
<dbReference type="InterPro" id="IPR014757">
    <property type="entry name" value="Tscrpt_reg_IclR_C"/>
</dbReference>
<evidence type="ECO:0000256" key="1">
    <source>
        <dbReference type="ARBA" id="ARBA00023015"/>
    </source>
</evidence>
<dbReference type="InterPro" id="IPR036388">
    <property type="entry name" value="WH-like_DNA-bd_sf"/>
</dbReference>
<keyword evidence="3" id="KW-0804">Transcription</keyword>
<organism evidence="6 7">
    <name type="scientific">Paenarthrobacter nicotinovorans</name>
    <name type="common">Arthrobacter nicotinovorans</name>
    <dbReference type="NCBI Taxonomy" id="29320"/>
    <lineage>
        <taxon>Bacteria</taxon>
        <taxon>Bacillati</taxon>
        <taxon>Actinomycetota</taxon>
        <taxon>Actinomycetes</taxon>
        <taxon>Micrococcales</taxon>
        <taxon>Micrococcaceae</taxon>
        <taxon>Paenarthrobacter</taxon>
    </lineage>
</organism>
<reference evidence="6 7" key="1">
    <citation type="submission" date="2023-07" db="EMBL/GenBank/DDBJ databases">
        <title>Sorghum-associated microbial communities from plants grown in Nebraska, USA.</title>
        <authorList>
            <person name="Schachtman D."/>
        </authorList>
    </citation>
    <scope>NUCLEOTIDE SEQUENCE [LARGE SCALE GENOMIC DNA]</scope>
    <source>
        <strain evidence="6 7">CC523</strain>
    </source>
</reference>
<proteinExistence type="predicted"/>
<dbReference type="RefSeq" id="WP_064723119.1">
    <property type="nucleotide sequence ID" value="NZ_BDDW01000011.1"/>
</dbReference>
<evidence type="ECO:0000313" key="6">
    <source>
        <dbReference type="EMBL" id="MDQ0103172.1"/>
    </source>
</evidence>
<dbReference type="InterPro" id="IPR050707">
    <property type="entry name" value="HTH_MetabolicPath_Reg"/>
</dbReference>
<evidence type="ECO:0000313" key="7">
    <source>
        <dbReference type="Proteomes" id="UP001244563"/>
    </source>
</evidence>
<accession>A0ABT9TRK0</accession>
<dbReference type="InterPro" id="IPR029016">
    <property type="entry name" value="GAF-like_dom_sf"/>
</dbReference>
<dbReference type="SMART" id="SM00346">
    <property type="entry name" value="HTH_ICLR"/>
    <property type="match status" value="1"/>
</dbReference>
<name>A0ABT9TRK0_PAENI</name>
<dbReference type="GO" id="GO:0003677">
    <property type="term" value="F:DNA binding"/>
    <property type="evidence" value="ECO:0007669"/>
    <property type="project" value="UniProtKB-KW"/>
</dbReference>
<feature type="domain" description="HTH iclR-type" evidence="4">
    <location>
        <begin position="10"/>
        <end position="69"/>
    </location>
</feature>
<dbReference type="PROSITE" id="PS51078">
    <property type="entry name" value="ICLR_ED"/>
    <property type="match status" value="1"/>
</dbReference>
<dbReference type="SUPFAM" id="SSF46785">
    <property type="entry name" value="Winged helix' DNA-binding domain"/>
    <property type="match status" value="1"/>
</dbReference>
<keyword evidence="1" id="KW-0805">Transcription regulation</keyword>